<name>A0A1X0QJ31_9MICR</name>
<accession>A0A1X0QJ31</accession>
<gene>
    <name evidence="2" type="ORF">A0H76_211</name>
</gene>
<dbReference type="VEuPathDB" id="MicrosporidiaDB:HERIO_2558"/>
<keyword evidence="1" id="KW-0812">Transmembrane</keyword>
<reference evidence="2 3" key="1">
    <citation type="journal article" date="2017" name="Environ. Microbiol.">
        <title>Decay of the glycolytic pathway and adaptation to intranuclear parasitism within Enterocytozoonidae microsporidia.</title>
        <authorList>
            <person name="Wiredu Boakye D."/>
            <person name="Jaroenlak P."/>
            <person name="Prachumwat A."/>
            <person name="Williams T.A."/>
            <person name="Bateman K.S."/>
            <person name="Itsathitphaisarn O."/>
            <person name="Sritunyalucksana K."/>
            <person name="Paszkiewicz K.H."/>
            <person name="Moore K.A."/>
            <person name="Stentiford G.D."/>
            <person name="Williams B.A."/>
        </authorList>
    </citation>
    <scope>NUCLEOTIDE SEQUENCE [LARGE SCALE GENOMIC DNA]</scope>
    <source>
        <strain evidence="3">canceri</strain>
    </source>
</reference>
<protein>
    <submittedName>
        <fullName evidence="2">Uncharacterized protein</fullName>
    </submittedName>
</protein>
<proteinExistence type="predicted"/>
<keyword evidence="1" id="KW-0472">Membrane</keyword>
<keyword evidence="1" id="KW-1133">Transmembrane helix</keyword>
<feature type="transmembrane region" description="Helical" evidence="1">
    <location>
        <begin position="68"/>
        <end position="89"/>
    </location>
</feature>
<dbReference type="AlphaFoldDB" id="A0A1X0QJ31"/>
<comment type="caution">
    <text evidence="2">The sequence shown here is derived from an EMBL/GenBank/DDBJ whole genome shotgun (WGS) entry which is preliminary data.</text>
</comment>
<evidence type="ECO:0000313" key="2">
    <source>
        <dbReference type="EMBL" id="ORD99771.1"/>
    </source>
</evidence>
<dbReference type="EMBL" id="LTAI01000116">
    <property type="protein sequence ID" value="ORD99771.1"/>
    <property type="molecule type" value="Genomic_DNA"/>
</dbReference>
<dbReference type="SUPFAM" id="SSF46689">
    <property type="entry name" value="Homeodomain-like"/>
    <property type="match status" value="1"/>
</dbReference>
<dbReference type="Proteomes" id="UP000192501">
    <property type="component" value="Unassembled WGS sequence"/>
</dbReference>
<evidence type="ECO:0000256" key="1">
    <source>
        <dbReference type="SAM" id="Phobius"/>
    </source>
</evidence>
<organism evidence="2 3">
    <name type="scientific">Hepatospora eriocheir</name>
    <dbReference type="NCBI Taxonomy" id="1081669"/>
    <lineage>
        <taxon>Eukaryota</taxon>
        <taxon>Fungi</taxon>
        <taxon>Fungi incertae sedis</taxon>
        <taxon>Microsporidia</taxon>
        <taxon>Hepatosporidae</taxon>
        <taxon>Hepatospora</taxon>
    </lineage>
</organism>
<dbReference type="VEuPathDB" id="MicrosporidiaDB:A0H76_211"/>
<evidence type="ECO:0000313" key="3">
    <source>
        <dbReference type="Proteomes" id="UP000192501"/>
    </source>
</evidence>
<sequence>MSRHLNEIDKALIKEDLNNGLSCNHVATKRGFARSTIQKYCNLFKSEIPTSRKYGSGRISKITFDMKIYIKSLYESNSFITSVVIVLMINPPMIKFKFRTFFFLNFNF</sequence>
<dbReference type="InterPro" id="IPR009057">
    <property type="entry name" value="Homeodomain-like_sf"/>
</dbReference>